<dbReference type="InterPro" id="IPR050111">
    <property type="entry name" value="C-type_lectin/snaclec_domain"/>
</dbReference>
<feature type="domain" description="C-type lectin" evidence="4">
    <location>
        <begin position="456"/>
        <end position="576"/>
    </location>
</feature>
<dbReference type="Pfam" id="PF01549">
    <property type="entry name" value="ShK"/>
    <property type="match status" value="2"/>
</dbReference>
<dbReference type="Proteomes" id="UP000735302">
    <property type="component" value="Unassembled WGS sequence"/>
</dbReference>
<dbReference type="PROSITE" id="PS50041">
    <property type="entry name" value="C_TYPE_LECTIN_2"/>
    <property type="match status" value="7"/>
</dbReference>
<sequence length="1124" mass="128639">MVQTWPVVEEEQEEEEEEEEEEEGEEKGGAGVQTRQNEEFVALSKSTMQWSLEKNEHFYGVICEKHLQEDNDNLYTTPKPVAGKFYECDKDWFPFENSCYYIQRGEQTWDEASASCKTMGSELASINSVEENNFVSSLLPQICQDTLNNCADLAKSGNCQDPSLAQMMQDSCPRSCGLCDQCVNSNVGCDYWAKIGECKVNPTYMLQYCALSCGCKSFVEPGYWIGLNDRKVVLDFQWSDQTEPKYCNWVNTQPDNFQGKNENCVLVEVNSGAWSDERCDVKSLGSVCKKEKTYKSDKIADPSSAGCVDDSLGYLSKCFKFVKEQKTWSEAKEYCEQDKKQLAVLSDRSTNAFVTSEIYNYFGNAKAWIGFSTGKSNTYAWVDDTTVLFTSFNKRHTGLEKNKCTTVDRSGFWDPTSCDMKYYFVCEAGRVGYADQVPQTFPVTEPPQCPTGWTGFRNYCYKLFLDKANWNSASFNCQGYGGSLMTILDQETNDLVFTTLKKSRDDLRGPGVWIGLTDGQNEGGFYWSDGSPYNFEIWDEKEPNSFTHKEDCVELVEKTNKWNDNDCSLEFAYVCQTVRGGLFVSPSPAYVAPVSFCDTDKDGRQWHEFEGNCYYSTSQELLNWYDARDRCTKIGADLVSISSKRENDFIQQQMLPGTRILSWIGYHDLATDEYKWTDLSPDVFQNFKDGEPNDAYGGEKCVAIYRDDGEWNDDNCMIRHNFVCKKHDGTFPPPTLRPRIQGSCPNGFTSEGFTNKCFFFSGPDDKKDWNSAHKACKNKHLKAELASIGGPLDQHFLNLLIEDSSSDVWIGFNKQGRSEWVWVDNSAVGYTNWLPGLKFYYTYGAACVAMIRNPSDEAQLGKWDFKQCAEAKPYICQTEKEPNGIIDPGPFADQYSLDPCDDDYFLYRGRCYKYFDQSESWEKARDLCKNEDAVLALTFNGFENARLSYETYKDDKFQQAWIGVNYQENLGMYVWNEEHQVQTTFWDPNEPDRQTTGTCVSFQSGIWTDEPCSKKFPFICVKGSYDEFIPPAPSSLQGNCADPDHTPFQGYCYMIIKDKKRSWSGANRKCDRMSMELTSVHSKAEVDFLANLMKNEDSGRVAWIGFQKSSDRIRKYKFRDWFQK</sequence>
<evidence type="ECO:0000256" key="3">
    <source>
        <dbReference type="SAM" id="MobiDB-lite"/>
    </source>
</evidence>
<feature type="domain" description="C-type lectin" evidence="4">
    <location>
        <begin position="753"/>
        <end position="877"/>
    </location>
</feature>
<evidence type="ECO:0000256" key="1">
    <source>
        <dbReference type="ARBA" id="ARBA00023157"/>
    </source>
</evidence>
<organism evidence="6 7">
    <name type="scientific">Plakobranchus ocellatus</name>
    <dbReference type="NCBI Taxonomy" id="259542"/>
    <lineage>
        <taxon>Eukaryota</taxon>
        <taxon>Metazoa</taxon>
        <taxon>Spiralia</taxon>
        <taxon>Lophotrochozoa</taxon>
        <taxon>Mollusca</taxon>
        <taxon>Gastropoda</taxon>
        <taxon>Heterobranchia</taxon>
        <taxon>Euthyneura</taxon>
        <taxon>Panpulmonata</taxon>
        <taxon>Sacoglossa</taxon>
        <taxon>Placobranchoidea</taxon>
        <taxon>Plakobranchidae</taxon>
        <taxon>Plakobranchus</taxon>
    </lineage>
</organism>
<evidence type="ECO:0000259" key="5">
    <source>
        <dbReference type="PROSITE" id="PS51670"/>
    </source>
</evidence>
<comment type="caution">
    <text evidence="2">Lacks conserved residue(s) required for the propagation of feature annotation.</text>
</comment>
<feature type="domain" description="C-type lectin" evidence="4">
    <location>
        <begin position="314"/>
        <end position="427"/>
    </location>
</feature>
<dbReference type="SMART" id="SM00034">
    <property type="entry name" value="CLECT"/>
    <property type="match status" value="7"/>
</dbReference>
<dbReference type="AlphaFoldDB" id="A0AAV4BZC1"/>
<gene>
    <name evidence="6" type="ORF">PoB_005065300</name>
</gene>
<keyword evidence="1" id="KW-1015">Disulfide bond</keyword>
<evidence type="ECO:0000313" key="6">
    <source>
        <dbReference type="EMBL" id="GFO24148.1"/>
    </source>
</evidence>
<dbReference type="PROSITE" id="PS51670">
    <property type="entry name" value="SHKT"/>
    <property type="match status" value="2"/>
</dbReference>
<dbReference type="InterPro" id="IPR016186">
    <property type="entry name" value="C-type_lectin-like/link_sf"/>
</dbReference>
<feature type="domain" description="ShKT" evidence="5">
    <location>
        <begin position="182"/>
        <end position="217"/>
    </location>
</feature>
<feature type="region of interest" description="Disordered" evidence="3">
    <location>
        <begin position="1"/>
        <end position="36"/>
    </location>
</feature>
<dbReference type="InterPro" id="IPR018378">
    <property type="entry name" value="C-type_lectin_CS"/>
</dbReference>
<dbReference type="InterPro" id="IPR001304">
    <property type="entry name" value="C-type_lectin-like"/>
</dbReference>
<feature type="domain" description="C-type lectin" evidence="4">
    <location>
        <begin position="1048"/>
        <end position="1124"/>
    </location>
</feature>
<dbReference type="InterPro" id="IPR016187">
    <property type="entry name" value="CTDL_fold"/>
</dbReference>
<keyword evidence="6" id="KW-0675">Receptor</keyword>
<dbReference type="SUPFAM" id="SSF56436">
    <property type="entry name" value="C-type lectin-like"/>
    <property type="match status" value="7"/>
</dbReference>
<feature type="domain" description="C-type lectin" evidence="4">
    <location>
        <begin position="95"/>
        <end position="280"/>
    </location>
</feature>
<keyword evidence="7" id="KW-1185">Reference proteome</keyword>
<reference evidence="6 7" key="1">
    <citation type="journal article" date="2021" name="Elife">
        <title>Chloroplast acquisition without the gene transfer in kleptoplastic sea slugs, Plakobranchus ocellatus.</title>
        <authorList>
            <person name="Maeda T."/>
            <person name="Takahashi S."/>
            <person name="Yoshida T."/>
            <person name="Shimamura S."/>
            <person name="Takaki Y."/>
            <person name="Nagai Y."/>
            <person name="Toyoda A."/>
            <person name="Suzuki Y."/>
            <person name="Arimoto A."/>
            <person name="Ishii H."/>
            <person name="Satoh N."/>
            <person name="Nishiyama T."/>
            <person name="Hasebe M."/>
            <person name="Maruyama T."/>
            <person name="Minagawa J."/>
            <person name="Obokata J."/>
            <person name="Shigenobu S."/>
        </authorList>
    </citation>
    <scope>NUCLEOTIDE SEQUENCE [LARGE SCALE GENOMIC DNA]</scope>
</reference>
<accession>A0AAV4BZC1</accession>
<dbReference type="Pfam" id="PF00059">
    <property type="entry name" value="Lectin_C"/>
    <property type="match status" value="7"/>
</dbReference>
<feature type="compositionally biased region" description="Acidic residues" evidence="3">
    <location>
        <begin position="8"/>
        <end position="25"/>
    </location>
</feature>
<dbReference type="CDD" id="cd00037">
    <property type="entry name" value="CLECT"/>
    <property type="match status" value="5"/>
</dbReference>
<feature type="domain" description="C-type lectin" evidence="4">
    <location>
        <begin position="907"/>
        <end position="1021"/>
    </location>
</feature>
<dbReference type="InterPro" id="IPR003582">
    <property type="entry name" value="ShKT_dom"/>
</dbReference>
<proteinExistence type="predicted"/>
<dbReference type="PANTHER" id="PTHR22803">
    <property type="entry name" value="MANNOSE, PHOSPHOLIPASE, LECTIN RECEPTOR RELATED"/>
    <property type="match status" value="1"/>
</dbReference>
<dbReference type="SMART" id="SM00254">
    <property type="entry name" value="ShKT"/>
    <property type="match status" value="2"/>
</dbReference>
<evidence type="ECO:0000259" key="4">
    <source>
        <dbReference type="PROSITE" id="PS50041"/>
    </source>
</evidence>
<dbReference type="Gene3D" id="3.10.100.10">
    <property type="entry name" value="Mannose-Binding Protein A, subunit A"/>
    <property type="match status" value="8"/>
</dbReference>
<feature type="domain" description="C-type lectin" evidence="4">
    <location>
        <begin position="609"/>
        <end position="725"/>
    </location>
</feature>
<evidence type="ECO:0000256" key="2">
    <source>
        <dbReference type="PROSITE-ProRule" id="PRU01005"/>
    </source>
</evidence>
<comment type="caution">
    <text evidence="6">The sequence shown here is derived from an EMBL/GenBank/DDBJ whole genome shotgun (WGS) entry which is preliminary data.</text>
</comment>
<evidence type="ECO:0000313" key="7">
    <source>
        <dbReference type="Proteomes" id="UP000735302"/>
    </source>
</evidence>
<name>A0AAV4BZC1_9GAST</name>
<dbReference type="Gene3D" id="1.10.10.1940">
    <property type="match status" value="1"/>
</dbReference>
<feature type="domain" description="ShKT" evidence="5">
    <location>
        <begin position="143"/>
        <end position="179"/>
    </location>
</feature>
<dbReference type="EMBL" id="BLXT01005595">
    <property type="protein sequence ID" value="GFO24148.1"/>
    <property type="molecule type" value="Genomic_DNA"/>
</dbReference>
<protein>
    <submittedName>
        <fullName evidence="6">Macrophage mannose receptor 1-like</fullName>
    </submittedName>
</protein>
<dbReference type="PROSITE" id="PS00615">
    <property type="entry name" value="C_TYPE_LECTIN_1"/>
    <property type="match status" value="3"/>
</dbReference>